<sequence length="45" mass="5716">LNPHFFRFKFLRFNYFWFFLVCFSSRFFICRALRYHISISDQVVV</sequence>
<keyword evidence="1" id="KW-0472">Membrane</keyword>
<dbReference type="EMBL" id="BARS01001336">
    <property type="protein sequence ID" value="GAF70416.1"/>
    <property type="molecule type" value="Genomic_DNA"/>
</dbReference>
<dbReference type="AlphaFoldDB" id="X0S599"/>
<keyword evidence="1" id="KW-1133">Transmembrane helix</keyword>
<feature type="non-terminal residue" evidence="2">
    <location>
        <position position="1"/>
    </location>
</feature>
<accession>X0S599</accession>
<feature type="transmembrane region" description="Helical" evidence="1">
    <location>
        <begin position="15"/>
        <end position="33"/>
    </location>
</feature>
<gene>
    <name evidence="2" type="ORF">S01H1_02684</name>
</gene>
<name>X0S599_9ZZZZ</name>
<proteinExistence type="predicted"/>
<evidence type="ECO:0000313" key="2">
    <source>
        <dbReference type="EMBL" id="GAF70416.1"/>
    </source>
</evidence>
<comment type="caution">
    <text evidence="2">The sequence shown here is derived from an EMBL/GenBank/DDBJ whole genome shotgun (WGS) entry which is preliminary data.</text>
</comment>
<keyword evidence="1" id="KW-0812">Transmembrane</keyword>
<reference evidence="2" key="1">
    <citation type="journal article" date="2014" name="Front. Microbiol.">
        <title>High frequency of phylogenetically diverse reductive dehalogenase-homologous genes in deep subseafloor sedimentary metagenomes.</title>
        <authorList>
            <person name="Kawai M."/>
            <person name="Futagami T."/>
            <person name="Toyoda A."/>
            <person name="Takaki Y."/>
            <person name="Nishi S."/>
            <person name="Hori S."/>
            <person name="Arai W."/>
            <person name="Tsubouchi T."/>
            <person name="Morono Y."/>
            <person name="Uchiyama I."/>
            <person name="Ito T."/>
            <person name="Fujiyama A."/>
            <person name="Inagaki F."/>
            <person name="Takami H."/>
        </authorList>
    </citation>
    <scope>NUCLEOTIDE SEQUENCE</scope>
    <source>
        <strain evidence="2">Expedition CK06-06</strain>
    </source>
</reference>
<protein>
    <submittedName>
        <fullName evidence="2">Uncharacterized protein</fullName>
    </submittedName>
</protein>
<evidence type="ECO:0000256" key="1">
    <source>
        <dbReference type="SAM" id="Phobius"/>
    </source>
</evidence>
<organism evidence="2">
    <name type="scientific">marine sediment metagenome</name>
    <dbReference type="NCBI Taxonomy" id="412755"/>
    <lineage>
        <taxon>unclassified sequences</taxon>
        <taxon>metagenomes</taxon>
        <taxon>ecological metagenomes</taxon>
    </lineage>
</organism>